<evidence type="ECO:0000313" key="2">
    <source>
        <dbReference type="EMBL" id="EXB52681.1"/>
    </source>
</evidence>
<dbReference type="SUPFAM" id="SSF52540">
    <property type="entry name" value="P-loop containing nucleoside triphosphate hydrolases"/>
    <property type="match status" value="1"/>
</dbReference>
<keyword evidence="1" id="KW-0611">Plant defense</keyword>
<organism evidence="2 3">
    <name type="scientific">Morus notabilis</name>
    <dbReference type="NCBI Taxonomy" id="981085"/>
    <lineage>
        <taxon>Eukaryota</taxon>
        <taxon>Viridiplantae</taxon>
        <taxon>Streptophyta</taxon>
        <taxon>Embryophyta</taxon>
        <taxon>Tracheophyta</taxon>
        <taxon>Spermatophyta</taxon>
        <taxon>Magnoliopsida</taxon>
        <taxon>eudicotyledons</taxon>
        <taxon>Gunneridae</taxon>
        <taxon>Pentapetalae</taxon>
        <taxon>rosids</taxon>
        <taxon>fabids</taxon>
        <taxon>Rosales</taxon>
        <taxon>Moraceae</taxon>
        <taxon>Moreae</taxon>
        <taxon>Morus</taxon>
    </lineage>
</organism>
<name>W9R2J5_9ROSA</name>
<evidence type="ECO:0000256" key="1">
    <source>
        <dbReference type="ARBA" id="ARBA00022821"/>
    </source>
</evidence>
<evidence type="ECO:0000313" key="3">
    <source>
        <dbReference type="Proteomes" id="UP000030645"/>
    </source>
</evidence>
<dbReference type="Gene3D" id="3.40.50.300">
    <property type="entry name" value="P-loop containing nucleotide triphosphate hydrolases"/>
    <property type="match status" value="1"/>
</dbReference>
<reference evidence="3" key="1">
    <citation type="submission" date="2013-01" db="EMBL/GenBank/DDBJ databases">
        <title>Draft Genome Sequence of a Mulberry Tree, Morus notabilis C.K. Schneid.</title>
        <authorList>
            <person name="He N."/>
            <person name="Zhao S."/>
        </authorList>
    </citation>
    <scope>NUCLEOTIDE SEQUENCE</scope>
</reference>
<gene>
    <name evidence="2" type="ORF">L484_022458</name>
</gene>
<sequence>MLGDANGTTTNKWRKAYSSALFEGILTNLAFEALEKIRLPFGVKDELRKLEATAATTEAALIDAEEKAKKVRIFFSSSNQLVLRVKMDNKIKQFREMLDDMKGNRVFLRLNARNEEIARLPSTLGGREIRCFLIDDSKKEKLYLLLDNNIETEKMMSIVPLVGMGGIGKTTLAQFLLNNELV</sequence>
<dbReference type="PANTHER" id="PTHR36766:SF40">
    <property type="entry name" value="DISEASE RESISTANCE PROTEIN RGA3"/>
    <property type="match status" value="1"/>
</dbReference>
<dbReference type="Proteomes" id="UP000030645">
    <property type="component" value="Unassembled WGS sequence"/>
</dbReference>
<dbReference type="InterPro" id="IPR027417">
    <property type="entry name" value="P-loop_NTPase"/>
</dbReference>
<dbReference type="AlphaFoldDB" id="W9R2J5"/>
<accession>W9R2J5</accession>
<protein>
    <submittedName>
        <fullName evidence="2">Putative disease resistance protein RGA4</fullName>
    </submittedName>
</protein>
<dbReference type="GO" id="GO:0006952">
    <property type="term" value="P:defense response"/>
    <property type="evidence" value="ECO:0007669"/>
    <property type="project" value="UniProtKB-KW"/>
</dbReference>
<dbReference type="EMBL" id="KE344072">
    <property type="protein sequence ID" value="EXB52681.1"/>
    <property type="molecule type" value="Genomic_DNA"/>
</dbReference>
<dbReference type="PANTHER" id="PTHR36766">
    <property type="entry name" value="PLANT BROAD-SPECTRUM MILDEW RESISTANCE PROTEIN RPW8"/>
    <property type="match status" value="1"/>
</dbReference>
<keyword evidence="3" id="KW-1185">Reference proteome</keyword>
<proteinExistence type="predicted"/>